<dbReference type="InterPro" id="IPR058593">
    <property type="entry name" value="ARB_07466-like_C"/>
</dbReference>
<reference evidence="3 4" key="1">
    <citation type="journal article" date="2019" name="Emerg. Microbes Infect.">
        <title>Comprehensive subspecies identification of 175 nontuberculous mycobacteria species based on 7547 genomic profiles.</title>
        <authorList>
            <person name="Matsumoto Y."/>
            <person name="Kinjo T."/>
            <person name="Motooka D."/>
            <person name="Nabeya D."/>
            <person name="Jung N."/>
            <person name="Uechi K."/>
            <person name="Horii T."/>
            <person name="Iida T."/>
            <person name="Fujita J."/>
            <person name="Nakamura S."/>
        </authorList>
    </citation>
    <scope>NUCLEOTIDE SEQUENCE [LARGE SCALE GENOMIC DNA]</scope>
    <source>
        <strain evidence="3 4">JCM 17423</strain>
    </source>
</reference>
<name>A0AAD1IQ54_9MYCO</name>
<dbReference type="GO" id="GO:0016787">
    <property type="term" value="F:hydrolase activity"/>
    <property type="evidence" value="ECO:0007669"/>
    <property type="project" value="UniProtKB-KW"/>
</dbReference>
<accession>A0AAD1IQ54</accession>
<sequence>MTIRVTGVRHLLRRTVCGVATTAFVLTISLGDVKADPAADALSELNELSRQAVQSREAVTAAQRDADAKLAAQAAAVDRHRADLAALQAANSQLAPSQDAVDRIAAMHYMSGRDGQFAAVLTATSPQQLIDQLSLQRTVGAGIADQLATFHAARERAAAAAQASERSADDAVAAAESAAAVRAELQAKLSELLRQIAAAEAQYAALSPQQQAVVNTQPAIAAMPGLPPGDVAPPPAVAIPEIAEALPVGVASEAGLQPNAVLAARAVSRQFPQIADIDGVRPDSKPWHPSGLAIDIMIPNPESPEGIALGDQILAFAMSNAGRFGLQDVIWRGTYYTPAGPQASGYGHYDHVHITVTPRR</sequence>
<evidence type="ECO:0000313" key="3">
    <source>
        <dbReference type="EMBL" id="BBY18653.1"/>
    </source>
</evidence>
<dbReference type="EMBL" id="AP022586">
    <property type="protein sequence ID" value="BBY18653.1"/>
    <property type="molecule type" value="Genomic_DNA"/>
</dbReference>
<evidence type="ECO:0000256" key="1">
    <source>
        <dbReference type="SAM" id="Coils"/>
    </source>
</evidence>
<protein>
    <submittedName>
        <fullName evidence="3">Glycoside hydrolase</fullName>
    </submittedName>
</protein>
<dbReference type="Proteomes" id="UP000466607">
    <property type="component" value="Chromosome"/>
</dbReference>
<feature type="coiled-coil region" evidence="1">
    <location>
        <begin position="38"/>
        <end position="65"/>
    </location>
</feature>
<evidence type="ECO:0000259" key="2">
    <source>
        <dbReference type="Pfam" id="PF26571"/>
    </source>
</evidence>
<feature type="coiled-coil region" evidence="1">
    <location>
        <begin position="175"/>
        <end position="202"/>
    </location>
</feature>
<feature type="domain" description="ARB-07466-like C-terminal" evidence="2">
    <location>
        <begin position="253"/>
        <end position="344"/>
    </location>
</feature>
<keyword evidence="4" id="KW-1185">Reference proteome</keyword>
<keyword evidence="1" id="KW-0175">Coiled coil</keyword>
<dbReference type="AlphaFoldDB" id="A0AAD1IQ54"/>
<evidence type="ECO:0000313" key="4">
    <source>
        <dbReference type="Proteomes" id="UP000466607"/>
    </source>
</evidence>
<gene>
    <name evidence="3" type="ORF">MLIT_42450</name>
</gene>
<proteinExistence type="predicted"/>
<dbReference type="Pfam" id="PF26571">
    <property type="entry name" value="VldE"/>
    <property type="match status" value="1"/>
</dbReference>
<organism evidence="3 4">
    <name type="scientific">Mycolicibacterium litorale</name>
    <dbReference type="NCBI Taxonomy" id="758802"/>
    <lineage>
        <taxon>Bacteria</taxon>
        <taxon>Bacillati</taxon>
        <taxon>Actinomycetota</taxon>
        <taxon>Actinomycetes</taxon>
        <taxon>Mycobacteriales</taxon>
        <taxon>Mycobacteriaceae</taxon>
        <taxon>Mycolicibacterium</taxon>
    </lineage>
</organism>
<keyword evidence="3" id="KW-0378">Hydrolase</keyword>